<dbReference type="PANTHER" id="PTHR44115">
    <property type="entry name" value="PROTEIN CBG09704"/>
    <property type="match status" value="1"/>
</dbReference>
<comment type="caution">
    <text evidence="1">The sequence shown here is derived from an EMBL/GenBank/DDBJ whole genome shotgun (WGS) entry which is preliminary data.</text>
</comment>
<dbReference type="Pfam" id="PF13561">
    <property type="entry name" value="adh_short_C2"/>
    <property type="match status" value="1"/>
</dbReference>
<reference evidence="1 2" key="2">
    <citation type="journal article" date="2019" name="G3 (Bethesda)">
        <title>Hybrid Assembly of the Genome of the Entomopathogenic Nematode Steinernema carpocapsae Identifies the X-Chromosome.</title>
        <authorList>
            <person name="Serra L."/>
            <person name="Macchietto M."/>
            <person name="Macias-Munoz A."/>
            <person name="McGill C.J."/>
            <person name="Rodriguez I.M."/>
            <person name="Rodriguez B."/>
            <person name="Murad R."/>
            <person name="Mortazavi A."/>
        </authorList>
    </citation>
    <scope>NUCLEOTIDE SEQUENCE [LARGE SCALE GENOMIC DNA]</scope>
    <source>
        <strain evidence="1 2">ALL</strain>
    </source>
</reference>
<name>A0A4U5MTN8_STECR</name>
<dbReference type="OrthoDB" id="47007at2759"/>
<proteinExistence type="predicted"/>
<dbReference type="SUPFAM" id="SSF51735">
    <property type="entry name" value="NAD(P)-binding Rossmann-fold domains"/>
    <property type="match status" value="1"/>
</dbReference>
<protein>
    <submittedName>
        <fullName evidence="1">Uncharacterized protein</fullName>
    </submittedName>
</protein>
<dbReference type="EMBL" id="AZBU02000006">
    <property type="protein sequence ID" value="TKR73136.1"/>
    <property type="molecule type" value="Genomic_DNA"/>
</dbReference>
<organism evidence="1 2">
    <name type="scientific">Steinernema carpocapsae</name>
    <name type="common">Entomopathogenic nematode</name>
    <dbReference type="NCBI Taxonomy" id="34508"/>
    <lineage>
        <taxon>Eukaryota</taxon>
        <taxon>Metazoa</taxon>
        <taxon>Ecdysozoa</taxon>
        <taxon>Nematoda</taxon>
        <taxon>Chromadorea</taxon>
        <taxon>Rhabditida</taxon>
        <taxon>Tylenchina</taxon>
        <taxon>Panagrolaimomorpha</taxon>
        <taxon>Strongyloidoidea</taxon>
        <taxon>Steinernematidae</taxon>
        <taxon>Steinernema</taxon>
    </lineage>
</organism>
<dbReference type="Proteomes" id="UP000298663">
    <property type="component" value="Unassembled WGS sequence"/>
</dbReference>
<dbReference type="STRING" id="34508.A0A4U5MTN8"/>
<gene>
    <name evidence="1" type="ORF">L596_020481</name>
</gene>
<dbReference type="PANTHER" id="PTHR44115:SF4">
    <property type="entry name" value="OXIDOREDUCTASE"/>
    <property type="match status" value="1"/>
</dbReference>
<keyword evidence="2" id="KW-1185">Reference proteome</keyword>
<dbReference type="NCBIfam" id="NF005559">
    <property type="entry name" value="PRK07231.1"/>
    <property type="match status" value="1"/>
</dbReference>
<accession>A0A4U5MTN8</accession>
<evidence type="ECO:0000313" key="1">
    <source>
        <dbReference type="EMBL" id="TKR73136.1"/>
    </source>
</evidence>
<dbReference type="PRINTS" id="PR00080">
    <property type="entry name" value="SDRFAMILY"/>
</dbReference>
<dbReference type="Gene3D" id="3.40.50.720">
    <property type="entry name" value="NAD(P)-binding Rossmann-like Domain"/>
    <property type="match status" value="1"/>
</dbReference>
<dbReference type="AlphaFoldDB" id="A0A4U5MTN8"/>
<dbReference type="FunFam" id="3.40.50.720:FF:000084">
    <property type="entry name" value="Short-chain dehydrogenase reductase"/>
    <property type="match status" value="1"/>
</dbReference>
<evidence type="ECO:0000313" key="2">
    <source>
        <dbReference type="Proteomes" id="UP000298663"/>
    </source>
</evidence>
<dbReference type="InterPro" id="IPR002347">
    <property type="entry name" value="SDR_fam"/>
</dbReference>
<reference evidence="1 2" key="1">
    <citation type="journal article" date="2015" name="Genome Biol.">
        <title>Comparative genomics of Steinernema reveals deeply conserved gene regulatory networks.</title>
        <authorList>
            <person name="Dillman A.R."/>
            <person name="Macchietto M."/>
            <person name="Porter C.F."/>
            <person name="Rogers A."/>
            <person name="Williams B."/>
            <person name="Antoshechkin I."/>
            <person name="Lee M.M."/>
            <person name="Goodwin Z."/>
            <person name="Lu X."/>
            <person name="Lewis E.E."/>
            <person name="Goodrich-Blair H."/>
            <person name="Stock S.P."/>
            <person name="Adams B.J."/>
            <person name="Sternberg P.W."/>
            <person name="Mortazavi A."/>
        </authorList>
    </citation>
    <scope>NUCLEOTIDE SEQUENCE [LARGE SCALE GENOMIC DNA]</scope>
    <source>
        <strain evidence="1 2">ALL</strain>
    </source>
</reference>
<dbReference type="InterPro" id="IPR036291">
    <property type="entry name" value="NAD(P)-bd_dom_sf"/>
</dbReference>
<dbReference type="PRINTS" id="PR00081">
    <property type="entry name" value="GDHRDH"/>
</dbReference>
<sequence>MTSCECPKFAGKVVIVTGSSSGIGQGIAVLLGQQGASVTIHGRSVEGLEKTKRLLLESGVNEDKILLVQGAVEKPETADKLINKTLEKYGHIDVLVNNAGIGHKVGTEPESEENFQFVVDVNLKSVIRLDKLVIPHLEKTKGCIVNVSSIMAMKPFAFDRYYAMTKASLDHYMRYMAAELGRKGIRINNINPGLIETNFFSRIGRFNEHPTFFEDFAKRDVPLGRAGTGADIAKAVSYLASDDASYVTGTTLVVDGGTLLGNHG</sequence>